<accession>A0A3L6S4J0</accession>
<feature type="transmembrane region" description="Helical" evidence="1">
    <location>
        <begin position="47"/>
        <end position="66"/>
    </location>
</feature>
<keyword evidence="1" id="KW-0812">Transmembrane</keyword>
<reference evidence="3" key="1">
    <citation type="journal article" date="2019" name="Nat. Commun.">
        <title>The genome of broomcorn millet.</title>
        <authorList>
            <person name="Zou C."/>
            <person name="Miki D."/>
            <person name="Li D."/>
            <person name="Tang Q."/>
            <person name="Xiao L."/>
            <person name="Rajput S."/>
            <person name="Deng P."/>
            <person name="Jia W."/>
            <person name="Huang R."/>
            <person name="Zhang M."/>
            <person name="Sun Y."/>
            <person name="Hu J."/>
            <person name="Fu X."/>
            <person name="Schnable P.S."/>
            <person name="Li F."/>
            <person name="Zhang H."/>
            <person name="Feng B."/>
            <person name="Zhu X."/>
            <person name="Liu R."/>
            <person name="Schnable J.C."/>
            <person name="Zhu J.-K."/>
            <person name="Zhang H."/>
        </authorList>
    </citation>
    <scope>NUCLEOTIDE SEQUENCE [LARGE SCALE GENOMIC DNA]</scope>
</reference>
<keyword evidence="3" id="KW-1185">Reference proteome</keyword>
<organism evidence="2 3">
    <name type="scientific">Panicum miliaceum</name>
    <name type="common">Proso millet</name>
    <name type="synonym">Broomcorn millet</name>
    <dbReference type="NCBI Taxonomy" id="4540"/>
    <lineage>
        <taxon>Eukaryota</taxon>
        <taxon>Viridiplantae</taxon>
        <taxon>Streptophyta</taxon>
        <taxon>Embryophyta</taxon>
        <taxon>Tracheophyta</taxon>
        <taxon>Spermatophyta</taxon>
        <taxon>Magnoliopsida</taxon>
        <taxon>Liliopsida</taxon>
        <taxon>Poales</taxon>
        <taxon>Poaceae</taxon>
        <taxon>PACMAD clade</taxon>
        <taxon>Panicoideae</taxon>
        <taxon>Panicodae</taxon>
        <taxon>Paniceae</taxon>
        <taxon>Panicinae</taxon>
        <taxon>Panicum</taxon>
        <taxon>Panicum sect. Panicum</taxon>
    </lineage>
</organism>
<feature type="transmembrane region" description="Helical" evidence="1">
    <location>
        <begin position="112"/>
        <end position="136"/>
    </location>
</feature>
<sequence>MVRAASAAIAFLGLCMGVGVALLLPVLPPGLLDGAQAGAQLDPAAHMMLAAVATFFAAVTVIYVHLRNGGAGARRFPEVILLILCGSVGLLDLALCTQAGPVQAPAVLLRVAAVQMLPHAAAATFYLSLVLTYVHVRAATGGAGNEPYPAAVELLKTMTLAATLITGVLSSITAALVFDTK</sequence>
<keyword evidence="1" id="KW-1133">Transmembrane helix</keyword>
<dbReference type="EMBL" id="PQIB02000006">
    <property type="protein sequence ID" value="RLN13549.1"/>
    <property type="molecule type" value="Genomic_DNA"/>
</dbReference>
<evidence type="ECO:0000256" key="1">
    <source>
        <dbReference type="SAM" id="Phobius"/>
    </source>
</evidence>
<dbReference type="AlphaFoldDB" id="A0A3L6S4J0"/>
<proteinExistence type="predicted"/>
<evidence type="ECO:0000313" key="2">
    <source>
        <dbReference type="EMBL" id="RLN13549.1"/>
    </source>
</evidence>
<dbReference type="Proteomes" id="UP000275267">
    <property type="component" value="Unassembled WGS sequence"/>
</dbReference>
<gene>
    <name evidence="2" type="ORF">C2845_PM09G05920</name>
</gene>
<feature type="transmembrane region" description="Helical" evidence="1">
    <location>
        <begin position="157"/>
        <end position="178"/>
    </location>
</feature>
<keyword evidence="1" id="KW-0472">Membrane</keyword>
<name>A0A3L6S4J0_PANMI</name>
<comment type="caution">
    <text evidence="2">The sequence shown here is derived from an EMBL/GenBank/DDBJ whole genome shotgun (WGS) entry which is preliminary data.</text>
</comment>
<feature type="transmembrane region" description="Helical" evidence="1">
    <location>
        <begin position="78"/>
        <end position="100"/>
    </location>
</feature>
<evidence type="ECO:0000313" key="3">
    <source>
        <dbReference type="Proteomes" id="UP000275267"/>
    </source>
</evidence>
<protein>
    <submittedName>
        <fullName evidence="2">Uncharacterized protein</fullName>
    </submittedName>
</protein>
<dbReference type="OrthoDB" id="695370at2759"/>